<dbReference type="EMBL" id="CAACYE010000005">
    <property type="protein sequence ID" value="VFA81536.1"/>
    <property type="molecule type" value="Genomic_DNA"/>
</dbReference>
<accession>A0A449H9P6</accession>
<dbReference type="AlphaFoldDB" id="A0A449H9P6"/>
<organism evidence="1">
    <name type="scientific">Nocardia farcinica</name>
    <dbReference type="NCBI Taxonomy" id="37329"/>
    <lineage>
        <taxon>Bacteria</taxon>
        <taxon>Bacillati</taxon>
        <taxon>Actinomycetota</taxon>
        <taxon>Actinomycetes</taxon>
        <taxon>Mycobacteriales</taxon>
        <taxon>Nocardiaceae</taxon>
        <taxon>Nocardia</taxon>
    </lineage>
</organism>
<evidence type="ECO:0000313" key="1">
    <source>
        <dbReference type="EMBL" id="VFA81536.1"/>
    </source>
</evidence>
<name>A0A449H9P6_NOCFR</name>
<evidence type="ECO:0000313" key="2">
    <source>
        <dbReference type="EMBL" id="VFA87876.1"/>
    </source>
</evidence>
<dbReference type="EMBL" id="CAACYE010000005">
    <property type="protein sequence ID" value="VFA87876.1"/>
    <property type="molecule type" value="Genomic_DNA"/>
</dbReference>
<reference evidence="1" key="1">
    <citation type="submission" date="2019-02" db="EMBL/GenBank/DDBJ databases">
        <authorList>
            <consortium name="Pathogen Informatics"/>
        </authorList>
    </citation>
    <scope>NUCLEOTIDE SEQUENCE</scope>
    <source>
        <strain evidence="1">3012STDY6733949</strain>
    </source>
</reference>
<gene>
    <name evidence="1" type="ORF">NCTC1935_00153</name>
    <name evidence="2" type="ORF">NCTC1935_05770</name>
</gene>
<protein>
    <submittedName>
        <fullName evidence="1">Uncharacterized protein</fullName>
    </submittedName>
</protein>
<proteinExistence type="predicted"/>
<sequence length="88" mass="8927">MSSLTFWAEPAVISTDEASITVGAGEVDGGRHDGAERVALVVHTRSASGDITHGSAHLTAAQVTDLIVALTDARDALETDISGIGGAR</sequence>
<dbReference type="RefSeq" id="WP_137354315.1">
    <property type="nucleotide sequence ID" value="NZ_CAACYE020000001.1"/>
</dbReference>